<reference evidence="1 2" key="1">
    <citation type="submission" date="2011-10" db="EMBL/GenBank/DDBJ databases">
        <title>The Genome Sequence of Lachnospiraceae bacterium ACC2.</title>
        <authorList>
            <consortium name="The Broad Institute Genome Sequencing Platform"/>
            <person name="Earl A."/>
            <person name="Ward D."/>
            <person name="Feldgarden M."/>
            <person name="Gevers D."/>
            <person name="Sizova M."/>
            <person name="Hazen A."/>
            <person name="Epstein S."/>
            <person name="Young S.K."/>
            <person name="Zeng Q."/>
            <person name="Gargeya S."/>
            <person name="Fitzgerald M."/>
            <person name="Haas B."/>
            <person name="Abouelleil A."/>
            <person name="Alvarado L."/>
            <person name="Arachchi H.M."/>
            <person name="Berlin A."/>
            <person name="Brown A."/>
            <person name="Chapman S.B."/>
            <person name="Chen Z."/>
            <person name="Dunbar C."/>
            <person name="Freedman E."/>
            <person name="Gearin G."/>
            <person name="Goldberg J."/>
            <person name="Griggs A."/>
            <person name="Gujja S."/>
            <person name="Heiman D."/>
            <person name="Howarth C."/>
            <person name="Larson L."/>
            <person name="Lui A."/>
            <person name="MacDonald P.J.P."/>
            <person name="Montmayeur A."/>
            <person name="Murphy C."/>
            <person name="Neiman D."/>
            <person name="Pearson M."/>
            <person name="Priest M."/>
            <person name="Roberts A."/>
            <person name="Saif S."/>
            <person name="Shea T."/>
            <person name="Shenoy N."/>
            <person name="Sisk P."/>
            <person name="Stolte C."/>
            <person name="Sykes S."/>
            <person name="Wortman J."/>
            <person name="Nusbaum C."/>
            <person name="Birren B."/>
        </authorList>
    </citation>
    <scope>NUCLEOTIDE SEQUENCE [LARGE SCALE GENOMIC DNA]</scope>
    <source>
        <strain evidence="1 2">ACC2</strain>
    </source>
</reference>
<comment type="caution">
    <text evidence="1">The sequence shown here is derived from an EMBL/GenBank/DDBJ whole genome shotgun (WGS) entry which is preliminary data.</text>
</comment>
<evidence type="ECO:0000313" key="2">
    <source>
        <dbReference type="Proteomes" id="UP000018466"/>
    </source>
</evidence>
<dbReference type="Gene3D" id="3.40.50.10850">
    <property type="entry name" value="Ntrc-like two-domain protein"/>
    <property type="match status" value="1"/>
</dbReference>
<dbReference type="SUPFAM" id="SSF52540">
    <property type="entry name" value="P-loop containing nucleoside triphosphate hydrolases"/>
    <property type="match status" value="1"/>
</dbReference>
<dbReference type="EMBL" id="AGEL01000015">
    <property type="protein sequence ID" value="EHO15700.1"/>
    <property type="molecule type" value="Genomic_DNA"/>
</dbReference>
<dbReference type="RefSeq" id="WP_009533827.1">
    <property type="nucleotide sequence ID" value="NZ_CAUVLT010000004.1"/>
</dbReference>
<dbReference type="Gene3D" id="3.40.50.300">
    <property type="entry name" value="P-loop containing nucleotide triphosphate hydrolases"/>
    <property type="match status" value="1"/>
</dbReference>
<proteinExistence type="predicted"/>
<protein>
    <recommendedName>
        <fullName evidence="3">CobQ/CobB/MinD/ParA nucleotide binding domain-containing protein</fullName>
    </recommendedName>
</protein>
<keyword evidence="2" id="KW-1185">Reference proteome</keyword>
<dbReference type="Proteomes" id="UP000018466">
    <property type="component" value="Unassembled WGS sequence"/>
</dbReference>
<accession>A0AA37DFI4</accession>
<evidence type="ECO:0000313" key="1">
    <source>
        <dbReference type="EMBL" id="EHO15700.1"/>
    </source>
</evidence>
<name>A0AA37DFI4_9FIRM</name>
<sequence length="334" mass="36795">MRRCAVLLHPDADYAGRLADFWNQRKSLGLPVYAFSALEAFRAFRARADVELLLFSEHFAEEMQGLLGQSMAILLSEDGFVGERCQNALPVPAVFSYRPADALARRVMQLYAAARPGSLSPVQRGDCEILGIYSPVHRCGKTTFALSLGLARAAQGKTLLLSLEDYAGVYAQIAPDAAESLSELLFAHSSGRYSWAVLQSRLSAFGALDLLPPVRCAEDLSLLPPEEFAALLQRIARESGYRSMVLDFGAFGRRALELLELCDRIFMPVLSDPLSALKLNSFREYLRQSGRAQLLEKTETLELPPETEKAQDYACALLPAYESGPLYELAAALH</sequence>
<dbReference type="AlphaFoldDB" id="A0AA37DFI4"/>
<evidence type="ECO:0008006" key="3">
    <source>
        <dbReference type="Google" id="ProtNLM"/>
    </source>
</evidence>
<gene>
    <name evidence="1" type="ORF">HMPREF9623_02021</name>
</gene>
<dbReference type="InterPro" id="IPR027417">
    <property type="entry name" value="P-loop_NTPase"/>
</dbReference>
<dbReference type="GeneID" id="86941737"/>
<organism evidence="1 2">
    <name type="scientific">Stomatobaculum longum</name>
    <dbReference type="NCBI Taxonomy" id="796942"/>
    <lineage>
        <taxon>Bacteria</taxon>
        <taxon>Bacillati</taxon>
        <taxon>Bacillota</taxon>
        <taxon>Clostridia</taxon>
        <taxon>Lachnospirales</taxon>
        <taxon>Lachnospiraceae</taxon>
        <taxon>Stomatobaculum</taxon>
    </lineage>
</organism>